<dbReference type="InterPro" id="IPR039262">
    <property type="entry name" value="DTWD2/TAPT"/>
</dbReference>
<dbReference type="EC" id="2.5.1.25" evidence="1"/>
<dbReference type="PANTHER" id="PTHR21392:SF0">
    <property type="entry name" value="TRNA-URIDINE AMINOCARBOXYPROPYLTRANSFERASE 2"/>
    <property type="match status" value="1"/>
</dbReference>
<evidence type="ECO:0000256" key="2">
    <source>
        <dbReference type="ARBA" id="ARBA00022679"/>
    </source>
</evidence>
<keyword evidence="2" id="KW-0808">Transferase</keyword>
<proteinExistence type="inferred from homology"/>
<accession>A0A2V2VIY9</accession>
<dbReference type="AlphaFoldDB" id="A0A2V2VIY9"/>
<dbReference type="VEuPathDB" id="TriTrypDB:TCSYLVIO_004372"/>
<dbReference type="SMART" id="SM01144">
    <property type="entry name" value="DTW"/>
    <property type="match status" value="1"/>
</dbReference>
<evidence type="ECO:0000313" key="8">
    <source>
        <dbReference type="EMBL" id="PWU95228.1"/>
    </source>
</evidence>
<evidence type="ECO:0000256" key="5">
    <source>
        <dbReference type="ARBA" id="ARBA00034489"/>
    </source>
</evidence>
<dbReference type="VEuPathDB" id="TriTrypDB:TcG_04039"/>
<evidence type="ECO:0000256" key="3">
    <source>
        <dbReference type="ARBA" id="ARBA00022691"/>
    </source>
</evidence>
<dbReference type="Pfam" id="PF03942">
    <property type="entry name" value="DTW"/>
    <property type="match status" value="1"/>
</dbReference>
<evidence type="ECO:0000256" key="1">
    <source>
        <dbReference type="ARBA" id="ARBA00012386"/>
    </source>
</evidence>
<dbReference type="EMBL" id="PRFA01000023">
    <property type="protein sequence ID" value="PWU95228.1"/>
    <property type="molecule type" value="Genomic_DNA"/>
</dbReference>
<dbReference type="VEuPathDB" id="TriTrypDB:TcCL_NonESM13109"/>
<sequence length="407" mass="46044">MSIRENPYKESMRRLVIYAGLPDYGSTRTVTPPPLTGKEALYFQASESPEWKAHLLSIPREERHRASVRRRLCTRLWLAAQNDLCLWCWFTKSMCMCSRIEHFRAQILSDQLNSAVKVTMVMHAAEVMRATNSGHIAAFILGAPIRVWGVEEDDVYLQGLPAVEEEVGGLCTASLYPESNAILVENFVQNLQQGQKIHLLLSDGTWGQATSLNRHIPRHIPRVALDVDGSYKSLFEALRKRTRETGVSTLEATAMAMEQCLRGLNSNSTEGVSSVLPVLTTVMKEFVDLRCLLKFRDVCFAEGMDEVSGIIKKRDAYRRDASLERLRVLHTKADEDPEVRKQLLPPVLNYCYACDVAVGWHRMVEHVLGRVHQEGFKKGMPRTPGEKSRSCVCAWYANSLRGYEDSN</sequence>
<feature type="domain" description="DTW" evidence="7">
    <location>
        <begin position="81"/>
        <end position="273"/>
    </location>
</feature>
<dbReference type="VEuPathDB" id="TriTrypDB:TcCLB.510329.40"/>
<dbReference type="InterPro" id="IPR005636">
    <property type="entry name" value="DTW"/>
</dbReference>
<protein>
    <recommendedName>
        <fullName evidence="1">tRNA-uridine aminocarboxypropyltransferase</fullName>
        <ecNumber evidence="1">2.5.1.25</ecNumber>
    </recommendedName>
</protein>
<dbReference type="VEuPathDB" id="TriTrypDB:C3747_14g414"/>
<dbReference type="GO" id="GO:0008033">
    <property type="term" value="P:tRNA processing"/>
    <property type="evidence" value="ECO:0007669"/>
    <property type="project" value="UniProtKB-KW"/>
</dbReference>
<keyword evidence="4" id="KW-0819">tRNA processing</keyword>
<dbReference type="VEuPathDB" id="TriTrypDB:Tc_MARK_3173"/>
<dbReference type="Proteomes" id="UP000246121">
    <property type="component" value="Unassembled WGS sequence"/>
</dbReference>
<dbReference type="GO" id="GO:0016432">
    <property type="term" value="F:tRNA-uridine aminocarboxypropyltransferase activity"/>
    <property type="evidence" value="ECO:0007669"/>
    <property type="project" value="UniProtKB-EC"/>
</dbReference>
<comment type="catalytic activity">
    <reaction evidence="6">
        <text>a uridine in tRNA + S-adenosyl-L-methionine = a 3-[(3S)-3-amino-3-carboxypropyl]uridine in tRNA + S-methyl-5'-thioadenosine + H(+)</text>
        <dbReference type="Rhea" id="RHEA:62432"/>
        <dbReference type="Rhea" id="RHEA-COMP:13339"/>
        <dbReference type="Rhea" id="RHEA-COMP:16092"/>
        <dbReference type="ChEBI" id="CHEBI:15378"/>
        <dbReference type="ChEBI" id="CHEBI:17509"/>
        <dbReference type="ChEBI" id="CHEBI:59789"/>
        <dbReference type="ChEBI" id="CHEBI:65315"/>
        <dbReference type="ChEBI" id="CHEBI:82930"/>
        <dbReference type="EC" id="2.5.1.25"/>
    </reaction>
</comment>
<comment type="caution">
    <text evidence="8">The sequence shown here is derived from an EMBL/GenBank/DDBJ whole genome shotgun (WGS) entry which is preliminary data.</text>
</comment>
<organism evidence="8 9">
    <name type="scientific">Trypanosoma cruzi</name>
    <dbReference type="NCBI Taxonomy" id="5693"/>
    <lineage>
        <taxon>Eukaryota</taxon>
        <taxon>Discoba</taxon>
        <taxon>Euglenozoa</taxon>
        <taxon>Kinetoplastea</taxon>
        <taxon>Metakinetoplastina</taxon>
        <taxon>Trypanosomatida</taxon>
        <taxon>Trypanosomatidae</taxon>
        <taxon>Trypanosoma</taxon>
        <taxon>Schizotrypanum</taxon>
    </lineage>
</organism>
<gene>
    <name evidence="8" type="ORF">C4B63_23g100</name>
</gene>
<name>A0A2V2VIY9_TRYCR</name>
<evidence type="ECO:0000256" key="4">
    <source>
        <dbReference type="ARBA" id="ARBA00022694"/>
    </source>
</evidence>
<dbReference type="VEuPathDB" id="TriTrypDB:ECC02_001674"/>
<dbReference type="VEuPathDB" id="TriTrypDB:BCY84_15214"/>
<dbReference type="VEuPathDB" id="TriTrypDB:TcBrA4_0129740"/>
<dbReference type="VEuPathDB" id="TriTrypDB:C4B63_23g100"/>
<dbReference type="VEuPathDB" id="TriTrypDB:TCDM_06529"/>
<keyword evidence="3" id="KW-0949">S-adenosyl-L-methionine</keyword>
<comment type="similarity">
    <text evidence="5">Belongs to the TDD superfamily. DTWD2 family.</text>
</comment>
<evidence type="ECO:0000259" key="7">
    <source>
        <dbReference type="SMART" id="SM01144"/>
    </source>
</evidence>
<evidence type="ECO:0000313" key="9">
    <source>
        <dbReference type="Proteomes" id="UP000246121"/>
    </source>
</evidence>
<reference evidence="8 9" key="1">
    <citation type="journal article" date="2018" name="Microb. Genom.">
        <title>Expanding an expanded genome: long-read sequencing of Trypanosoma cruzi.</title>
        <authorList>
            <person name="Berna L."/>
            <person name="Rodriguez M."/>
            <person name="Chiribao M.L."/>
            <person name="Parodi-Talice A."/>
            <person name="Pita S."/>
            <person name="Rijo G."/>
            <person name="Alvarez-Valin F."/>
            <person name="Robello C."/>
        </authorList>
    </citation>
    <scope>NUCLEOTIDE SEQUENCE [LARGE SCALE GENOMIC DNA]</scope>
    <source>
        <strain evidence="8 9">Dm28c</strain>
    </source>
</reference>
<evidence type="ECO:0000256" key="6">
    <source>
        <dbReference type="ARBA" id="ARBA00048718"/>
    </source>
</evidence>
<dbReference type="PANTHER" id="PTHR21392">
    <property type="entry name" value="TRNA-URIDINE AMINOCARBOXYPROPYLTRANSFERASE 2"/>
    <property type="match status" value="1"/>
</dbReference>